<feature type="domain" description="Peptidase S33 tripeptidyl aminopeptidase-like C-terminal" evidence="5">
    <location>
        <begin position="464"/>
        <end position="559"/>
    </location>
</feature>
<dbReference type="Pfam" id="PF08386">
    <property type="entry name" value="Abhydrolase_4"/>
    <property type="match status" value="1"/>
</dbReference>
<evidence type="ECO:0000256" key="3">
    <source>
        <dbReference type="ARBA" id="ARBA00022801"/>
    </source>
</evidence>
<dbReference type="InterPro" id="IPR013595">
    <property type="entry name" value="Pept_S33_TAP-like_C"/>
</dbReference>
<proteinExistence type="inferred from homology"/>
<dbReference type="KEGG" id="stcm:SCMC78_34060"/>
<reference evidence="6" key="1">
    <citation type="submission" date="2024-07" db="EMBL/GenBank/DDBJ databases">
        <title>Complete genome sequences of cellulolytic bacteria, Kitasatospora sp. CMC57 and Streptomyces sp. CMC78, isolated from Japanese agricultural soil.</title>
        <authorList>
            <person name="Hashimoto T."/>
            <person name="Ito M."/>
            <person name="Iwamoto M."/>
            <person name="Fukahori D."/>
            <person name="Shoda T."/>
            <person name="Sakoda M."/>
            <person name="Morohoshi T."/>
            <person name="Mitsuboshi M."/>
            <person name="Nishizawa T."/>
        </authorList>
    </citation>
    <scope>NUCLEOTIDE SEQUENCE</scope>
    <source>
        <strain evidence="6">CMC78</strain>
    </source>
</reference>
<gene>
    <name evidence="6" type="ORF">SCMC78_34060</name>
</gene>
<dbReference type="PANTHER" id="PTHR43248">
    <property type="entry name" value="2-SUCCINYL-6-HYDROXY-2,4-CYCLOHEXADIENE-1-CARBOXYLATE SYNTHASE"/>
    <property type="match status" value="1"/>
</dbReference>
<dbReference type="PANTHER" id="PTHR43248:SF29">
    <property type="entry name" value="TRIPEPTIDYL AMINOPEPTIDASE"/>
    <property type="match status" value="1"/>
</dbReference>
<keyword evidence="3 6" id="KW-0378">Hydrolase</keyword>
<evidence type="ECO:0000256" key="2">
    <source>
        <dbReference type="ARBA" id="ARBA00022729"/>
    </source>
</evidence>
<dbReference type="GO" id="GO:0016787">
    <property type="term" value="F:hydrolase activity"/>
    <property type="evidence" value="ECO:0007669"/>
    <property type="project" value="UniProtKB-KW"/>
</dbReference>
<evidence type="ECO:0000313" key="6">
    <source>
        <dbReference type="EMBL" id="BFP53599.1"/>
    </source>
</evidence>
<sequence>MLSPKAIASLVGSPGPGPVRGRSGGWPGERAGGCPPAGPPDCHMGSEAGPDKAVPMTTWTRKALLLTVSAAAAAGTLTAVGAPVAHSRPAGPAATPLAWGPCAPIPGTTVPAGQQCATLRVPLDHRAPGGRTVDVAVTRLRTDRPEARRGTLLVLAGGPGGSGVQRLAQKGEALRAATEGAYDLVGLDPRGVGGSTRAGCGIPEADRHLVTLRAYPAADGSITENVARARRTAEACARDGGPVVRSFSTRNQARDIDRLRAALGERKLSVWGHSYGSYAAAVYAQEHPDRVDRLVLDSVGDPDPARVAYGWMTNVGPAVALRFPDFAAWAADPAREAEGLRLARRAEDVQPLFLALARELDREPRESETPGVPLTGNRLRQALHGSLNSDTAFAPLARLIRSAQDPRGRPVLPPELAGALPDEDASLTMAVICNDVRWPGPDSGYARRVAADRAEYPLTAGMPANIAPCAFWKYDEEPRPTRITAEGPSNVLMIQSLRDPATPLAGARKMRAALGERARMVTVERGGHGMYLGNGNACGDRAVSDFLVTGKRPARDAHCPN</sequence>
<keyword evidence="2" id="KW-0732">Signal</keyword>
<dbReference type="AlphaFoldDB" id="A0AB33KDE8"/>
<dbReference type="SUPFAM" id="SSF53474">
    <property type="entry name" value="alpha/beta-Hydrolases"/>
    <property type="match status" value="1"/>
</dbReference>
<dbReference type="EMBL" id="AP035884">
    <property type="protein sequence ID" value="BFP53599.1"/>
    <property type="molecule type" value="Genomic_DNA"/>
</dbReference>
<feature type="region of interest" description="Disordered" evidence="4">
    <location>
        <begin position="1"/>
        <end position="50"/>
    </location>
</feature>
<comment type="similarity">
    <text evidence="1">Belongs to the peptidase S33 family.</text>
</comment>
<dbReference type="Gene3D" id="3.40.50.1820">
    <property type="entry name" value="alpha/beta hydrolase"/>
    <property type="match status" value="1"/>
</dbReference>
<evidence type="ECO:0000259" key="5">
    <source>
        <dbReference type="Pfam" id="PF08386"/>
    </source>
</evidence>
<dbReference type="InterPro" id="IPR051601">
    <property type="entry name" value="Serine_prot/Carboxylest_S33"/>
</dbReference>
<evidence type="ECO:0000256" key="1">
    <source>
        <dbReference type="ARBA" id="ARBA00010088"/>
    </source>
</evidence>
<protein>
    <submittedName>
        <fullName evidence="6">Alpha/beta hydrolase</fullName>
    </submittedName>
</protein>
<accession>A0AB33KDE8</accession>
<evidence type="ECO:0000256" key="4">
    <source>
        <dbReference type="SAM" id="MobiDB-lite"/>
    </source>
</evidence>
<dbReference type="InterPro" id="IPR029058">
    <property type="entry name" value="AB_hydrolase_fold"/>
</dbReference>
<name>A0AB33KDE8_9ACTN</name>
<organism evidence="6">
    <name type="scientific">Streptomyces sp. CMC78</name>
    <dbReference type="NCBI Taxonomy" id="3231512"/>
    <lineage>
        <taxon>Bacteria</taxon>
        <taxon>Bacillati</taxon>
        <taxon>Actinomycetota</taxon>
        <taxon>Actinomycetes</taxon>
        <taxon>Kitasatosporales</taxon>
        <taxon>Streptomycetaceae</taxon>
        <taxon>Streptomyces</taxon>
    </lineage>
</organism>
<feature type="compositionally biased region" description="Gly residues" evidence="4">
    <location>
        <begin position="22"/>
        <end position="31"/>
    </location>
</feature>